<keyword evidence="2" id="KW-1185">Reference proteome</keyword>
<name>A0A7S8MVS9_9MICO</name>
<evidence type="ECO:0000313" key="1">
    <source>
        <dbReference type="EMBL" id="QPE04160.1"/>
    </source>
</evidence>
<sequence length="90" mass="9748">MSDSELNEPQVPISVFKANPIAYATTGAVVMVHNKPRLRVVPIAADPDATLAEVKARLRVLNALIDQADADDERRALAAERDADILEDAQ</sequence>
<evidence type="ECO:0000313" key="2">
    <source>
        <dbReference type="Proteomes" id="UP000594480"/>
    </source>
</evidence>
<protein>
    <submittedName>
        <fullName evidence="1">Uncharacterized protein</fullName>
    </submittedName>
</protein>
<dbReference type="KEGG" id="msf:IT882_13265"/>
<dbReference type="Proteomes" id="UP000594480">
    <property type="component" value="Chromosome"/>
</dbReference>
<dbReference type="RefSeq" id="WP_195692251.1">
    <property type="nucleotide sequence ID" value="NZ_CP064760.1"/>
</dbReference>
<dbReference type="AlphaFoldDB" id="A0A7S8MVS9"/>
<organism evidence="1 2">
    <name type="scientific">Microbacterium schleiferi</name>
    <dbReference type="NCBI Taxonomy" id="69362"/>
    <lineage>
        <taxon>Bacteria</taxon>
        <taxon>Bacillati</taxon>
        <taxon>Actinomycetota</taxon>
        <taxon>Actinomycetes</taxon>
        <taxon>Micrococcales</taxon>
        <taxon>Microbacteriaceae</taxon>
        <taxon>Microbacterium</taxon>
    </lineage>
</organism>
<reference evidence="1 2" key="1">
    <citation type="submission" date="2020-11" db="EMBL/GenBank/DDBJ databases">
        <title>Amino acid is mineralized and recycled by bacteria in oceanic microbiome.</title>
        <authorList>
            <person name="Zheng L.Y."/>
        </authorList>
    </citation>
    <scope>NUCLEOTIDE SEQUENCE [LARGE SCALE GENOMIC DNA]</scope>
    <source>
        <strain evidence="1 2">A32-1</strain>
    </source>
</reference>
<proteinExistence type="predicted"/>
<accession>A0A7S8MVS9</accession>
<gene>
    <name evidence="1" type="ORF">IT882_13265</name>
</gene>
<dbReference type="EMBL" id="CP064760">
    <property type="protein sequence ID" value="QPE04160.1"/>
    <property type="molecule type" value="Genomic_DNA"/>
</dbReference>